<feature type="compositionally biased region" description="Pro residues" evidence="1">
    <location>
        <begin position="53"/>
        <end position="66"/>
    </location>
</feature>
<organism evidence="2 3">
    <name type="scientific">Actinocatenispora thailandica</name>
    <dbReference type="NCBI Taxonomy" id="227318"/>
    <lineage>
        <taxon>Bacteria</taxon>
        <taxon>Bacillati</taxon>
        <taxon>Actinomycetota</taxon>
        <taxon>Actinomycetes</taxon>
        <taxon>Micromonosporales</taxon>
        <taxon>Micromonosporaceae</taxon>
        <taxon>Actinocatenispora</taxon>
    </lineage>
</organism>
<dbReference type="RefSeq" id="WP_203964430.1">
    <property type="nucleotide sequence ID" value="NZ_AP023355.1"/>
</dbReference>
<sequence length="174" mass="17854">MSGRLALRLVCCLLPALLLAGCMIGIDREPHRGAASSHSASPTTAAPKSDGTTPPPSQAPVAPSPSVVPVPVPSTVPAAPEDPAAVVYAYFDAINNTDYWSAWQLGGKNLDSSYDHFAAGFDTTAMDVVTVQGVSGDVVSVSLSAYQTDGSVKEYAGTYTVRGGVIVAADVTEQ</sequence>
<protein>
    <submittedName>
        <fullName evidence="2">Uncharacterized protein</fullName>
    </submittedName>
</protein>
<evidence type="ECO:0000313" key="2">
    <source>
        <dbReference type="EMBL" id="BCJ38389.1"/>
    </source>
</evidence>
<dbReference type="Proteomes" id="UP000611640">
    <property type="component" value="Chromosome"/>
</dbReference>
<feature type="region of interest" description="Disordered" evidence="1">
    <location>
        <begin position="31"/>
        <end position="66"/>
    </location>
</feature>
<keyword evidence="3" id="KW-1185">Reference proteome</keyword>
<evidence type="ECO:0000256" key="1">
    <source>
        <dbReference type="SAM" id="MobiDB-lite"/>
    </source>
</evidence>
<dbReference type="EMBL" id="AP023355">
    <property type="protein sequence ID" value="BCJ38389.1"/>
    <property type="molecule type" value="Genomic_DNA"/>
</dbReference>
<gene>
    <name evidence="2" type="ORF">Athai_58920</name>
</gene>
<evidence type="ECO:0000313" key="3">
    <source>
        <dbReference type="Proteomes" id="UP000611640"/>
    </source>
</evidence>
<accession>A0A7R7I0C8</accession>
<reference evidence="2 3" key="1">
    <citation type="submission" date="2020-08" db="EMBL/GenBank/DDBJ databases">
        <title>Whole genome shotgun sequence of Actinocatenispora thailandica NBRC 105041.</title>
        <authorList>
            <person name="Komaki H."/>
            <person name="Tamura T."/>
        </authorList>
    </citation>
    <scope>NUCLEOTIDE SEQUENCE [LARGE SCALE GENOMIC DNA]</scope>
    <source>
        <strain evidence="2 3">NBRC 105041</strain>
    </source>
</reference>
<proteinExistence type="predicted"/>
<dbReference type="PROSITE" id="PS51257">
    <property type="entry name" value="PROKAR_LIPOPROTEIN"/>
    <property type="match status" value="1"/>
</dbReference>
<name>A0A7R7I0C8_9ACTN</name>
<dbReference type="AlphaFoldDB" id="A0A7R7I0C8"/>
<feature type="compositionally biased region" description="Low complexity" evidence="1">
    <location>
        <begin position="34"/>
        <end position="49"/>
    </location>
</feature>
<dbReference type="KEGG" id="atl:Athai_58920"/>